<feature type="coiled-coil region" evidence="1">
    <location>
        <begin position="145"/>
        <end position="172"/>
    </location>
</feature>
<keyword evidence="4" id="KW-1185">Reference proteome</keyword>
<dbReference type="PROSITE" id="PS51382">
    <property type="entry name" value="SPX"/>
    <property type="match status" value="1"/>
</dbReference>
<feature type="domain" description="SPX" evidence="2">
    <location>
        <begin position="2"/>
        <end position="222"/>
    </location>
</feature>
<gene>
    <name evidence="3" type="ORF">R1sor_022520</name>
</gene>
<accession>A0ABD3GQZ2</accession>
<dbReference type="Proteomes" id="UP001633002">
    <property type="component" value="Unassembled WGS sequence"/>
</dbReference>
<sequence length="222" mass="25344">MVRFGKQLEAELVQEWGSAYVDYRQLKRDIEAVRQALADSTSAELFGSRTFARELTRSVTRVQESVVSATGRAADFLKSKSSSRIRRNEELLKVRRTDPTQEGKFEEYRTELSDAFDRVGAPCRVFFARLDGEFNKVNKFCRKKEKEFTAQYESLKEQVEALEEIRVILKQGDSYRRGEDAESEIEPGRHKSVSEALHLAAQRLVFHQAAHFMNGASVSPGT</sequence>
<protein>
    <recommendedName>
        <fullName evidence="2">SPX domain-containing protein</fullName>
    </recommendedName>
</protein>
<dbReference type="Pfam" id="PF03105">
    <property type="entry name" value="SPX"/>
    <property type="match status" value="1"/>
</dbReference>
<evidence type="ECO:0000256" key="1">
    <source>
        <dbReference type="SAM" id="Coils"/>
    </source>
</evidence>
<evidence type="ECO:0000259" key="2">
    <source>
        <dbReference type="PROSITE" id="PS51382"/>
    </source>
</evidence>
<proteinExistence type="predicted"/>
<dbReference type="InterPro" id="IPR004331">
    <property type="entry name" value="SPX_dom"/>
</dbReference>
<keyword evidence="1" id="KW-0175">Coiled coil</keyword>
<name>A0ABD3GQZ2_9MARC</name>
<dbReference type="PANTHER" id="PTHR48477:SF1">
    <property type="entry name" value="PHOSPHATE TRANSPORTER PHO1"/>
    <property type="match status" value="1"/>
</dbReference>
<dbReference type="AlphaFoldDB" id="A0ABD3GQZ2"/>
<evidence type="ECO:0000313" key="3">
    <source>
        <dbReference type="EMBL" id="KAL3679564.1"/>
    </source>
</evidence>
<dbReference type="EMBL" id="JBJQOH010000007">
    <property type="protein sequence ID" value="KAL3679564.1"/>
    <property type="molecule type" value="Genomic_DNA"/>
</dbReference>
<comment type="caution">
    <text evidence="3">The sequence shown here is derived from an EMBL/GenBank/DDBJ whole genome shotgun (WGS) entry which is preliminary data.</text>
</comment>
<dbReference type="PANTHER" id="PTHR48477">
    <property type="entry name" value="PHOSPHATE TRANSPORTER PHO1"/>
    <property type="match status" value="1"/>
</dbReference>
<dbReference type="InterPro" id="IPR052486">
    <property type="entry name" value="PHO1"/>
</dbReference>
<organism evidence="3 4">
    <name type="scientific">Riccia sorocarpa</name>
    <dbReference type="NCBI Taxonomy" id="122646"/>
    <lineage>
        <taxon>Eukaryota</taxon>
        <taxon>Viridiplantae</taxon>
        <taxon>Streptophyta</taxon>
        <taxon>Embryophyta</taxon>
        <taxon>Marchantiophyta</taxon>
        <taxon>Marchantiopsida</taxon>
        <taxon>Marchantiidae</taxon>
        <taxon>Marchantiales</taxon>
        <taxon>Ricciaceae</taxon>
        <taxon>Riccia</taxon>
    </lineage>
</organism>
<reference evidence="3 4" key="1">
    <citation type="submission" date="2024-09" db="EMBL/GenBank/DDBJ databases">
        <title>Chromosome-scale assembly of Riccia sorocarpa.</title>
        <authorList>
            <person name="Paukszto L."/>
        </authorList>
    </citation>
    <scope>NUCLEOTIDE SEQUENCE [LARGE SCALE GENOMIC DNA]</scope>
    <source>
        <strain evidence="3">LP-2024</strain>
        <tissue evidence="3">Aerial parts of the thallus</tissue>
    </source>
</reference>
<evidence type="ECO:0000313" key="4">
    <source>
        <dbReference type="Proteomes" id="UP001633002"/>
    </source>
</evidence>